<evidence type="ECO:0000256" key="4">
    <source>
        <dbReference type="ARBA" id="ARBA00023136"/>
    </source>
</evidence>
<feature type="transmembrane region" description="Helical" evidence="5">
    <location>
        <begin position="12"/>
        <end position="30"/>
    </location>
</feature>
<evidence type="ECO:0000256" key="3">
    <source>
        <dbReference type="ARBA" id="ARBA00022989"/>
    </source>
</evidence>
<evidence type="ECO:0000256" key="5">
    <source>
        <dbReference type="SAM" id="Phobius"/>
    </source>
</evidence>
<dbReference type="OrthoDB" id="3385086at2"/>
<protein>
    <submittedName>
        <fullName evidence="6">DoxX-like family protein</fullName>
    </submittedName>
</protein>
<reference evidence="6 7" key="1">
    <citation type="submission" date="2016-10" db="EMBL/GenBank/DDBJ databases">
        <authorList>
            <person name="de Groot N.N."/>
        </authorList>
    </citation>
    <scope>NUCLEOTIDE SEQUENCE [LARGE SCALE GENOMIC DNA]</scope>
    <source>
        <strain evidence="6 7">DSM 19938</strain>
    </source>
</reference>
<evidence type="ECO:0000256" key="1">
    <source>
        <dbReference type="ARBA" id="ARBA00004141"/>
    </source>
</evidence>
<feature type="transmembrane region" description="Helical" evidence="5">
    <location>
        <begin position="81"/>
        <end position="103"/>
    </location>
</feature>
<keyword evidence="4 5" id="KW-0472">Membrane</keyword>
<dbReference type="Pfam" id="PF13564">
    <property type="entry name" value="DoxX_2"/>
    <property type="match status" value="1"/>
</dbReference>
<gene>
    <name evidence="6" type="ORF">SAMN04487995_4490</name>
</gene>
<dbReference type="EMBL" id="FNXY01000007">
    <property type="protein sequence ID" value="SEJ40126.1"/>
    <property type="molecule type" value="Genomic_DNA"/>
</dbReference>
<evidence type="ECO:0000256" key="2">
    <source>
        <dbReference type="ARBA" id="ARBA00022692"/>
    </source>
</evidence>
<organism evidence="6 7">
    <name type="scientific">Dyadobacter koreensis</name>
    <dbReference type="NCBI Taxonomy" id="408657"/>
    <lineage>
        <taxon>Bacteria</taxon>
        <taxon>Pseudomonadati</taxon>
        <taxon>Bacteroidota</taxon>
        <taxon>Cytophagia</taxon>
        <taxon>Cytophagales</taxon>
        <taxon>Spirosomataceae</taxon>
        <taxon>Dyadobacter</taxon>
    </lineage>
</organism>
<sequence length="132" mass="14550">MKKSASFKLINTALWVAQSLLAICLAWSSYMKLSQPVERLSSMWSWTAEVSPLLITFTAIVDLCAALGLTLPSLLHIQPRLTLISAVGLILLMICASVFHILRGETAEIGPNIIFAMIAVFIIWGRSGKDRY</sequence>
<dbReference type="AlphaFoldDB" id="A0A1H6YI90"/>
<accession>A0A1H6YI90</accession>
<keyword evidence="3 5" id="KW-1133">Transmembrane helix</keyword>
<dbReference type="RefSeq" id="WP_090338489.1">
    <property type="nucleotide sequence ID" value="NZ_FNXY01000007.1"/>
</dbReference>
<evidence type="ECO:0000313" key="7">
    <source>
        <dbReference type="Proteomes" id="UP000199532"/>
    </source>
</evidence>
<feature type="transmembrane region" description="Helical" evidence="5">
    <location>
        <begin position="109"/>
        <end position="125"/>
    </location>
</feature>
<dbReference type="InterPro" id="IPR032808">
    <property type="entry name" value="DoxX"/>
</dbReference>
<dbReference type="STRING" id="408657.SAMN04487995_4490"/>
<dbReference type="Proteomes" id="UP000199532">
    <property type="component" value="Unassembled WGS sequence"/>
</dbReference>
<name>A0A1H6YI90_9BACT</name>
<feature type="transmembrane region" description="Helical" evidence="5">
    <location>
        <begin position="50"/>
        <end position="69"/>
    </location>
</feature>
<proteinExistence type="predicted"/>
<dbReference type="GO" id="GO:0016020">
    <property type="term" value="C:membrane"/>
    <property type="evidence" value="ECO:0007669"/>
    <property type="project" value="UniProtKB-SubCell"/>
</dbReference>
<keyword evidence="7" id="KW-1185">Reference proteome</keyword>
<keyword evidence="2 5" id="KW-0812">Transmembrane</keyword>
<evidence type="ECO:0000313" key="6">
    <source>
        <dbReference type="EMBL" id="SEJ40126.1"/>
    </source>
</evidence>
<comment type="subcellular location">
    <subcellularLocation>
        <location evidence="1">Membrane</location>
        <topology evidence="1">Multi-pass membrane protein</topology>
    </subcellularLocation>
</comment>